<evidence type="ECO:0000313" key="2">
    <source>
        <dbReference type="Proteomes" id="UP000694005"/>
    </source>
</evidence>
<gene>
    <name evidence="1" type="ORF">BRAPAZ1V2_A03P13880.2</name>
</gene>
<dbReference type="Proteomes" id="UP000694005">
    <property type="component" value="Chromosome A03"/>
</dbReference>
<dbReference type="Gramene" id="A03p13880.2_BraZ1">
    <property type="protein sequence ID" value="A03p13880.2_BraZ1.CDS.1"/>
    <property type="gene ID" value="A03g13880.2_BraZ1"/>
</dbReference>
<protein>
    <submittedName>
        <fullName evidence="1">Uncharacterized protein</fullName>
    </submittedName>
</protein>
<evidence type="ECO:0000313" key="1">
    <source>
        <dbReference type="EMBL" id="CAG7880045.1"/>
    </source>
</evidence>
<accession>A0A8D9LMJ9</accession>
<dbReference type="AlphaFoldDB" id="A0A8D9LMJ9"/>
<proteinExistence type="predicted"/>
<reference evidence="1 2" key="1">
    <citation type="submission" date="2021-07" db="EMBL/GenBank/DDBJ databases">
        <authorList>
            <consortium name="Genoscope - CEA"/>
            <person name="William W."/>
        </authorList>
    </citation>
    <scope>NUCLEOTIDE SEQUENCE [LARGE SCALE GENOMIC DNA]</scope>
</reference>
<organism evidence="1 2">
    <name type="scientific">Brassica campestris</name>
    <name type="common">Field mustard</name>
    <dbReference type="NCBI Taxonomy" id="3711"/>
    <lineage>
        <taxon>Eukaryota</taxon>
        <taxon>Viridiplantae</taxon>
        <taxon>Streptophyta</taxon>
        <taxon>Embryophyta</taxon>
        <taxon>Tracheophyta</taxon>
        <taxon>Spermatophyta</taxon>
        <taxon>Magnoliopsida</taxon>
        <taxon>eudicotyledons</taxon>
        <taxon>Gunneridae</taxon>
        <taxon>Pentapetalae</taxon>
        <taxon>rosids</taxon>
        <taxon>malvids</taxon>
        <taxon>Brassicales</taxon>
        <taxon>Brassicaceae</taxon>
        <taxon>Brassiceae</taxon>
        <taxon>Brassica</taxon>
    </lineage>
</organism>
<dbReference type="EMBL" id="LS974619">
    <property type="protein sequence ID" value="CAG7880045.1"/>
    <property type="molecule type" value="Genomic_DNA"/>
</dbReference>
<name>A0A8D9LMJ9_BRACM</name>
<sequence length="59" mass="6593">MIHTKTCKIFLESMAYIYFAAVIGKSAELNFPTNLLMSDIAFLTMRDPSVNGVYLASKD</sequence>